<dbReference type="EMBL" id="CACRXK020000757">
    <property type="protein sequence ID" value="CAB3984586.1"/>
    <property type="molecule type" value="Genomic_DNA"/>
</dbReference>
<name>A0A7D9HK66_PARCT</name>
<reference evidence="1" key="1">
    <citation type="submission" date="2020-04" db="EMBL/GenBank/DDBJ databases">
        <authorList>
            <person name="Alioto T."/>
            <person name="Alioto T."/>
            <person name="Gomez Garrido J."/>
        </authorList>
    </citation>
    <scope>NUCLEOTIDE SEQUENCE</scope>
    <source>
        <strain evidence="1">A484AB</strain>
    </source>
</reference>
<proteinExistence type="predicted"/>
<keyword evidence="2" id="KW-1185">Reference proteome</keyword>
<evidence type="ECO:0000313" key="1">
    <source>
        <dbReference type="EMBL" id="CAB3984586.1"/>
    </source>
</evidence>
<dbReference type="Proteomes" id="UP001152795">
    <property type="component" value="Unassembled WGS sequence"/>
</dbReference>
<protein>
    <submittedName>
        <fullName evidence="1">Uncharacterized protein</fullName>
    </submittedName>
</protein>
<sequence length="80" mass="9214">MARITLVLISVVLMLVLVERTVSFTAVDASWGKRSEKVTGKDMCELARQICNRLRSEKHDVKQSIERQTRYSNLPEEDFS</sequence>
<evidence type="ECO:0000313" key="2">
    <source>
        <dbReference type="Proteomes" id="UP001152795"/>
    </source>
</evidence>
<comment type="caution">
    <text evidence="1">The sequence shown here is derived from an EMBL/GenBank/DDBJ whole genome shotgun (WGS) entry which is preliminary data.</text>
</comment>
<accession>A0A7D9HK66</accession>
<dbReference type="AlphaFoldDB" id="A0A7D9HK66"/>
<organism evidence="1 2">
    <name type="scientific">Paramuricea clavata</name>
    <name type="common">Red gorgonian</name>
    <name type="synonym">Violescent sea-whip</name>
    <dbReference type="NCBI Taxonomy" id="317549"/>
    <lineage>
        <taxon>Eukaryota</taxon>
        <taxon>Metazoa</taxon>
        <taxon>Cnidaria</taxon>
        <taxon>Anthozoa</taxon>
        <taxon>Octocorallia</taxon>
        <taxon>Malacalcyonacea</taxon>
        <taxon>Plexauridae</taxon>
        <taxon>Paramuricea</taxon>
    </lineage>
</organism>
<gene>
    <name evidence="1" type="ORF">PACLA_8A021180</name>
</gene>